<dbReference type="PROSITE" id="PS52016">
    <property type="entry name" value="TONB_DEPENDENT_REC_3"/>
    <property type="match status" value="1"/>
</dbReference>
<comment type="similarity">
    <text evidence="2 12 13">Belongs to the TonB-dependent receptor family.</text>
</comment>
<dbReference type="CDD" id="cd01347">
    <property type="entry name" value="ligand_gated_channel"/>
    <property type="match status" value="1"/>
</dbReference>
<keyword evidence="14" id="KW-0732">Signal</keyword>
<dbReference type="Pfam" id="PF07660">
    <property type="entry name" value="STN"/>
    <property type="match status" value="1"/>
</dbReference>
<evidence type="ECO:0000256" key="3">
    <source>
        <dbReference type="ARBA" id="ARBA00022448"/>
    </source>
</evidence>
<dbReference type="SMART" id="SM00965">
    <property type="entry name" value="STN"/>
    <property type="match status" value="1"/>
</dbReference>
<reference evidence="16 17" key="1">
    <citation type="submission" date="2020-08" db="EMBL/GenBank/DDBJ databases">
        <title>Functional genomics of gut bacteria from endangered species of beetles.</title>
        <authorList>
            <person name="Carlos-Shanley C."/>
        </authorList>
    </citation>
    <scope>NUCLEOTIDE SEQUENCE [LARGE SCALE GENOMIC DNA]</scope>
    <source>
        <strain evidence="16 17">S00198</strain>
    </source>
</reference>
<evidence type="ECO:0000313" key="16">
    <source>
        <dbReference type="EMBL" id="MBB6557344.1"/>
    </source>
</evidence>
<evidence type="ECO:0000256" key="5">
    <source>
        <dbReference type="ARBA" id="ARBA00022496"/>
    </source>
</evidence>
<dbReference type="InterPro" id="IPR012910">
    <property type="entry name" value="Plug_dom"/>
</dbReference>
<evidence type="ECO:0000256" key="12">
    <source>
        <dbReference type="PROSITE-ProRule" id="PRU01360"/>
    </source>
</evidence>
<evidence type="ECO:0000259" key="15">
    <source>
        <dbReference type="SMART" id="SM00965"/>
    </source>
</evidence>
<evidence type="ECO:0000256" key="9">
    <source>
        <dbReference type="ARBA" id="ARBA00023136"/>
    </source>
</evidence>
<dbReference type="PANTHER" id="PTHR32552">
    <property type="entry name" value="FERRICHROME IRON RECEPTOR-RELATED"/>
    <property type="match status" value="1"/>
</dbReference>
<keyword evidence="5" id="KW-0406">Ion transport</keyword>
<dbReference type="GO" id="GO:0038023">
    <property type="term" value="F:signaling receptor activity"/>
    <property type="evidence" value="ECO:0007669"/>
    <property type="project" value="InterPro"/>
</dbReference>
<dbReference type="PROSITE" id="PS51257">
    <property type="entry name" value="PROKAR_LIPOPROTEIN"/>
    <property type="match status" value="1"/>
</dbReference>
<feature type="domain" description="Secretin/TonB short N-terminal" evidence="15">
    <location>
        <begin position="67"/>
        <end position="118"/>
    </location>
</feature>
<dbReference type="InterPro" id="IPR010105">
    <property type="entry name" value="TonB_sidphr_rcpt"/>
</dbReference>
<keyword evidence="6 12" id="KW-0812">Transmembrane</keyword>
<feature type="signal peptide" evidence="14">
    <location>
        <begin position="1"/>
        <end position="30"/>
    </location>
</feature>
<comment type="caution">
    <text evidence="16">The sequence shown here is derived from an EMBL/GenBank/DDBJ whole genome shotgun (WGS) entry which is preliminary data.</text>
</comment>
<evidence type="ECO:0000256" key="11">
    <source>
        <dbReference type="ARBA" id="ARBA00023237"/>
    </source>
</evidence>
<dbReference type="Gene3D" id="3.55.50.30">
    <property type="match status" value="1"/>
</dbReference>
<evidence type="ECO:0000256" key="14">
    <source>
        <dbReference type="SAM" id="SignalP"/>
    </source>
</evidence>
<keyword evidence="7" id="KW-0408">Iron</keyword>
<dbReference type="InterPro" id="IPR000531">
    <property type="entry name" value="Beta-barrel_TonB"/>
</dbReference>
<dbReference type="PANTHER" id="PTHR32552:SF82">
    <property type="entry name" value="FCUA PROTEIN"/>
    <property type="match status" value="1"/>
</dbReference>
<evidence type="ECO:0000256" key="8">
    <source>
        <dbReference type="ARBA" id="ARBA00023077"/>
    </source>
</evidence>
<name>A0A7X0P953_9BURK</name>
<feature type="chain" id="PRO_5030938859" evidence="14">
    <location>
        <begin position="31"/>
        <end position="808"/>
    </location>
</feature>
<keyword evidence="4 12" id="KW-1134">Transmembrane beta strand</keyword>
<comment type="subcellular location">
    <subcellularLocation>
        <location evidence="1 12">Cell outer membrane</location>
        <topology evidence="1 12">Multi-pass membrane protein</topology>
    </subcellularLocation>
</comment>
<evidence type="ECO:0000256" key="2">
    <source>
        <dbReference type="ARBA" id="ARBA00009810"/>
    </source>
</evidence>
<dbReference type="GO" id="GO:0015344">
    <property type="term" value="F:siderophore uptake transmembrane transporter activity"/>
    <property type="evidence" value="ECO:0007669"/>
    <property type="project" value="TreeGrafter"/>
</dbReference>
<accession>A0A7X0P953</accession>
<dbReference type="NCBIfam" id="TIGR01783">
    <property type="entry name" value="TonB-siderophor"/>
    <property type="match status" value="1"/>
</dbReference>
<dbReference type="InterPro" id="IPR036942">
    <property type="entry name" value="Beta-barrel_TonB_sf"/>
</dbReference>
<evidence type="ECO:0000256" key="4">
    <source>
        <dbReference type="ARBA" id="ARBA00022452"/>
    </source>
</evidence>
<keyword evidence="5" id="KW-0410">Iron transport</keyword>
<keyword evidence="8 13" id="KW-0798">TonB box</keyword>
<dbReference type="InterPro" id="IPR037066">
    <property type="entry name" value="Plug_dom_sf"/>
</dbReference>
<organism evidence="16 17">
    <name type="scientific">Acidovorax soli</name>
    <dbReference type="NCBI Taxonomy" id="592050"/>
    <lineage>
        <taxon>Bacteria</taxon>
        <taxon>Pseudomonadati</taxon>
        <taxon>Pseudomonadota</taxon>
        <taxon>Betaproteobacteria</taxon>
        <taxon>Burkholderiales</taxon>
        <taxon>Comamonadaceae</taxon>
        <taxon>Acidovorax</taxon>
    </lineage>
</organism>
<gene>
    <name evidence="16" type="ORF">HNP48_000008</name>
</gene>
<dbReference type="InterPro" id="IPR039426">
    <property type="entry name" value="TonB-dep_rcpt-like"/>
</dbReference>
<evidence type="ECO:0000313" key="17">
    <source>
        <dbReference type="Proteomes" id="UP000575083"/>
    </source>
</evidence>
<protein>
    <submittedName>
        <fullName evidence="16">Iron complex outermembrane receptor protein</fullName>
    </submittedName>
</protein>
<dbReference type="GO" id="GO:0015891">
    <property type="term" value="P:siderophore transport"/>
    <property type="evidence" value="ECO:0007669"/>
    <property type="project" value="InterPro"/>
</dbReference>
<evidence type="ECO:0000256" key="7">
    <source>
        <dbReference type="ARBA" id="ARBA00023004"/>
    </source>
</evidence>
<dbReference type="RefSeq" id="WP_184854811.1">
    <property type="nucleotide sequence ID" value="NZ_JACHLK010000001.1"/>
</dbReference>
<evidence type="ECO:0000256" key="6">
    <source>
        <dbReference type="ARBA" id="ARBA00022692"/>
    </source>
</evidence>
<dbReference type="InterPro" id="IPR011662">
    <property type="entry name" value="Secretin/TonB_short_N"/>
</dbReference>
<evidence type="ECO:0000256" key="10">
    <source>
        <dbReference type="ARBA" id="ARBA00023170"/>
    </source>
</evidence>
<dbReference type="Gene3D" id="2.40.170.20">
    <property type="entry name" value="TonB-dependent receptor, beta-barrel domain"/>
    <property type="match status" value="1"/>
</dbReference>
<keyword evidence="3 12" id="KW-0813">Transport</keyword>
<dbReference type="Pfam" id="PF00593">
    <property type="entry name" value="TonB_dep_Rec_b-barrel"/>
    <property type="match status" value="1"/>
</dbReference>
<proteinExistence type="inferred from homology"/>
<evidence type="ECO:0000256" key="1">
    <source>
        <dbReference type="ARBA" id="ARBA00004571"/>
    </source>
</evidence>
<dbReference type="Pfam" id="PF07715">
    <property type="entry name" value="Plug"/>
    <property type="match status" value="1"/>
</dbReference>
<sequence>MPRNEHRFPSHPTAAALACVLALAGLPALAQPAAATAPPASADNRSFSIPAGPLGSALDRFARTAGVNLSYEPALVAGLATPGLSGTMPVGAALSRLLAGTGLEALAQPGGGYSLRRAAAAAVPAGAEGAATLPAVRVTAAQERPGDLPPVYAGGQVARGSRTGMLGNSDVFETPFNTKAWSSELVRNQGARTVNDMVANDPSIRTSLSATSPLDQSSIRGFLGNSDAYLFDGVEGLFAYSSVPVRHYERLEVLKGPAGGLVGASGYGATVGGSFNLVPKRATDAPVRSVSILALDKSLLGAHADIGQRFGVDQQLGARLNLSAEDGKLYDGAQRRLIAPQVALDYRGEKVRVVLDAGITRRESSPLFGHWLLQAGAAVPAVPDPHVHAKPSWEKMDLRQTYGLLSAEWDFASGWTAHARHGRMREAPPVRQYVDQTTLNGAGEVRYTSASSLLWTQANQVTDLGVRGEFQWGSVRHKLAVGTVLQRQQLQNLRSISVPLAAPVVSNIYQPLSVPDPFANGIPPVVGVDSPALHLDSLAVADTLALLDERLLLTLAARHQRIEKAPYRQSRITPTVAALYKLGGGVSLYGNYAEALAQGAIAPAGSANAGEQLEPYLSKQHELGLKWDQGSYGVTLAYFNIRRATAFVDGSNVFRAAGLQRNKGVELETFGELARGLRLLGGVAWTDGRMARTAGGTADGKKAIGVPELTANLGAEYDLPAVPGLTLTGRYLHTGSAYVDLANTQRVPAWNRVDVGVRYRTAVGDGTTMTLQAGITNLADKAYWTIAGRNFIAVAPPRTWQVSASFDF</sequence>
<keyword evidence="10 16" id="KW-0675">Receptor</keyword>
<keyword evidence="9 12" id="KW-0472">Membrane</keyword>
<dbReference type="AlphaFoldDB" id="A0A7X0P953"/>
<keyword evidence="17" id="KW-1185">Reference proteome</keyword>
<dbReference type="Gene3D" id="2.170.130.10">
    <property type="entry name" value="TonB-dependent receptor, plug domain"/>
    <property type="match status" value="1"/>
</dbReference>
<dbReference type="Proteomes" id="UP000575083">
    <property type="component" value="Unassembled WGS sequence"/>
</dbReference>
<evidence type="ECO:0000256" key="13">
    <source>
        <dbReference type="RuleBase" id="RU003357"/>
    </source>
</evidence>
<keyword evidence="11 12" id="KW-0998">Cell outer membrane</keyword>
<dbReference type="EMBL" id="JACHLK010000001">
    <property type="protein sequence ID" value="MBB6557344.1"/>
    <property type="molecule type" value="Genomic_DNA"/>
</dbReference>
<dbReference type="SUPFAM" id="SSF56935">
    <property type="entry name" value="Porins"/>
    <property type="match status" value="1"/>
</dbReference>
<dbReference type="GO" id="GO:0009279">
    <property type="term" value="C:cell outer membrane"/>
    <property type="evidence" value="ECO:0007669"/>
    <property type="project" value="UniProtKB-SubCell"/>
</dbReference>